<dbReference type="RefSeq" id="WP_074474206.1">
    <property type="nucleotide sequence ID" value="NZ_FMCT01000004.1"/>
</dbReference>
<dbReference type="AlphaFoldDB" id="A0A1C4X0H7"/>
<dbReference type="EMBL" id="FMCT01000004">
    <property type="protein sequence ID" value="SCF01956.1"/>
    <property type="molecule type" value="Genomic_DNA"/>
</dbReference>
<proteinExistence type="predicted"/>
<dbReference type="Proteomes" id="UP000183585">
    <property type="component" value="Unassembled WGS sequence"/>
</dbReference>
<evidence type="ECO:0000313" key="1">
    <source>
        <dbReference type="EMBL" id="SCF01956.1"/>
    </source>
</evidence>
<reference evidence="2" key="1">
    <citation type="submission" date="2016-06" db="EMBL/GenBank/DDBJ databases">
        <authorList>
            <person name="Varghese N."/>
            <person name="Submissions Spin"/>
        </authorList>
    </citation>
    <scope>NUCLEOTIDE SEQUENCE [LARGE SCALE GENOMIC DNA]</scope>
    <source>
        <strain evidence="2">DSM 43168</strain>
    </source>
</reference>
<gene>
    <name evidence="1" type="ORF">GA0070563_104147</name>
</gene>
<name>A0A1C4X0H7_9ACTN</name>
<keyword evidence="2" id="KW-1185">Reference proteome</keyword>
<evidence type="ECO:0000313" key="2">
    <source>
        <dbReference type="Proteomes" id="UP000183585"/>
    </source>
</evidence>
<accession>A0A1C4X0H7</accession>
<organism evidence="1 2">
    <name type="scientific">Micromonospora carbonacea</name>
    <dbReference type="NCBI Taxonomy" id="47853"/>
    <lineage>
        <taxon>Bacteria</taxon>
        <taxon>Bacillati</taxon>
        <taxon>Actinomycetota</taxon>
        <taxon>Actinomycetes</taxon>
        <taxon>Micromonosporales</taxon>
        <taxon>Micromonosporaceae</taxon>
        <taxon>Micromonospora</taxon>
    </lineage>
</organism>
<protein>
    <submittedName>
        <fullName evidence="1">Uncharacterized protein</fullName>
    </submittedName>
</protein>
<sequence>MMHDHTGPRRYRLKIYDGQYEVLHNRTHVVDVDLDSPTMGGVLDRQLAALTRAALDANEPMDRPRLEVVDPETGDVVLDWTGA</sequence>